<dbReference type="EMBL" id="JACVVK020000261">
    <property type="protein sequence ID" value="KAK7481479.1"/>
    <property type="molecule type" value="Genomic_DNA"/>
</dbReference>
<comment type="caution">
    <text evidence="2">The sequence shown here is derived from an EMBL/GenBank/DDBJ whole genome shotgun (WGS) entry which is preliminary data.</text>
</comment>
<sequence length="173" mass="20190">MQQTVTVIQSIQGLNKWHFMLYVIQPPNPSAPHTHKHKHLNLYKQPTVSEMEFLSVLCTASRAVPMAQSSRAHTCLEYAFRVTSCWTSQQYKHHKQYTHKRTHEPNKATGGTQRSHEIQYCTFRDEGNKRSNAESNHDSRQLRSHLSRLSSHSLQIMQKKAEYMYLYASTTKM</sequence>
<name>A0ABD0K2M5_9CAEN</name>
<protein>
    <submittedName>
        <fullName evidence="2">Uncharacterized protein</fullName>
    </submittedName>
</protein>
<feature type="compositionally biased region" description="Basic and acidic residues" evidence="1">
    <location>
        <begin position="123"/>
        <end position="141"/>
    </location>
</feature>
<keyword evidence="3" id="KW-1185">Reference proteome</keyword>
<organism evidence="2 3">
    <name type="scientific">Batillaria attramentaria</name>
    <dbReference type="NCBI Taxonomy" id="370345"/>
    <lineage>
        <taxon>Eukaryota</taxon>
        <taxon>Metazoa</taxon>
        <taxon>Spiralia</taxon>
        <taxon>Lophotrochozoa</taxon>
        <taxon>Mollusca</taxon>
        <taxon>Gastropoda</taxon>
        <taxon>Caenogastropoda</taxon>
        <taxon>Sorbeoconcha</taxon>
        <taxon>Cerithioidea</taxon>
        <taxon>Batillariidae</taxon>
        <taxon>Batillaria</taxon>
    </lineage>
</organism>
<feature type="region of interest" description="Disordered" evidence="1">
    <location>
        <begin position="96"/>
        <end position="146"/>
    </location>
</feature>
<gene>
    <name evidence="2" type="ORF">BaRGS_00027241</name>
</gene>
<accession>A0ABD0K2M5</accession>
<reference evidence="2 3" key="1">
    <citation type="journal article" date="2023" name="Sci. Data">
        <title>Genome assembly of the Korean intertidal mud-creeper Batillaria attramentaria.</title>
        <authorList>
            <person name="Patra A.K."/>
            <person name="Ho P.T."/>
            <person name="Jun S."/>
            <person name="Lee S.J."/>
            <person name="Kim Y."/>
            <person name="Won Y.J."/>
        </authorList>
    </citation>
    <scope>NUCLEOTIDE SEQUENCE [LARGE SCALE GENOMIC DNA]</scope>
    <source>
        <strain evidence="2">Wonlab-2016</strain>
    </source>
</reference>
<proteinExistence type="predicted"/>
<evidence type="ECO:0000313" key="3">
    <source>
        <dbReference type="Proteomes" id="UP001519460"/>
    </source>
</evidence>
<dbReference type="AlphaFoldDB" id="A0ABD0K2M5"/>
<evidence type="ECO:0000313" key="2">
    <source>
        <dbReference type="EMBL" id="KAK7481479.1"/>
    </source>
</evidence>
<evidence type="ECO:0000256" key="1">
    <source>
        <dbReference type="SAM" id="MobiDB-lite"/>
    </source>
</evidence>
<dbReference type="Proteomes" id="UP001519460">
    <property type="component" value="Unassembled WGS sequence"/>
</dbReference>